<dbReference type="RefSeq" id="WP_185952451.1">
    <property type="nucleotide sequence ID" value="NZ_CABEIM010000003.1"/>
</dbReference>
<keyword evidence="1" id="KW-0812">Transmembrane</keyword>
<dbReference type="AlphaFoldDB" id="A0A9X9SHW1"/>
<dbReference type="EMBL" id="CABEIM010000003">
    <property type="protein sequence ID" value="VTS77728.1"/>
    <property type="molecule type" value="Genomic_DNA"/>
</dbReference>
<dbReference type="InterPro" id="IPR000477">
    <property type="entry name" value="RT_dom"/>
</dbReference>
<sequence>MDKNRINKDIEVLFEQFASTKLPPFLNYFTNARKVLYKMHKNRISIFEVENDLIKIKFDKIKHPKYIFHKGSEPIKYFAFKNDLSKRGMAIPNPILYFAFVYNIIAIDRIWLEEFYDDTNTKEFLFHSNSPILGREHVLKFEYDDSGIGRDIEKLAGFINEKDPNKSKSYKLNEEKTVTLEGSNPIFLKTDIENYFDNIYTHYLDLSQREPYKKFSDSDNRISYFFKFLDNYNMAQNENHTKGILQGPISSSISAEFLGIAIDSIISVKQTDFVRYVDDHTFFGKDRSKVEEILEDFDKNLRLFSLRRKQEKTIVEKGFPPSNGSNLNELFLNVKFLKGNSYIKRDDINELRNYLSKLSNEHNVPQIRATLTIFKRYIDKVYKIEKINQKLSVFVVPLLLKVAYTEPVVTSHVYQLIDMIMLKSERIEKITIVDILKNDIEYINKYFSETDLQIWHYYIFAKYAKNDIRSQILKNLLKNIKNKTSTVDPVILSFFVKNNFTENKYIFDCMKEIYSFENGTNLKSKYCMTGIGSSRWWILFLELIKYFRNPNIYQKFRNDPNRREDYFEYRNQITPYIGSKKKPKYGEFGIVFGLVNEIE</sequence>
<organism evidence="3 4">
    <name type="scientific">Streptococcus dysgalactiae</name>
    <dbReference type="NCBI Taxonomy" id="1334"/>
    <lineage>
        <taxon>Bacteria</taxon>
        <taxon>Bacillati</taxon>
        <taxon>Bacillota</taxon>
        <taxon>Bacilli</taxon>
        <taxon>Lactobacillales</taxon>
        <taxon>Streptococcaceae</taxon>
        <taxon>Streptococcus</taxon>
    </lineage>
</organism>
<feature type="domain" description="Reverse transcriptase" evidence="2">
    <location>
        <begin position="168"/>
        <end position="313"/>
    </location>
</feature>
<name>A0A9X9SHW1_STRDY</name>
<keyword evidence="1" id="KW-1133">Transmembrane helix</keyword>
<keyword evidence="3" id="KW-0548">Nucleotidyltransferase</keyword>
<dbReference type="GO" id="GO:0003964">
    <property type="term" value="F:RNA-directed DNA polymerase activity"/>
    <property type="evidence" value="ECO:0007669"/>
    <property type="project" value="UniProtKB-KW"/>
</dbReference>
<feature type="transmembrane region" description="Helical" evidence="1">
    <location>
        <begin position="95"/>
        <end position="112"/>
    </location>
</feature>
<comment type="caution">
    <text evidence="3">The sequence shown here is derived from an EMBL/GenBank/DDBJ whole genome shotgun (WGS) entry which is preliminary data.</text>
</comment>
<dbReference type="Pfam" id="PF00078">
    <property type="entry name" value="RVT_1"/>
    <property type="match status" value="1"/>
</dbReference>
<reference evidence="3 4" key="1">
    <citation type="submission" date="2019-05" db="EMBL/GenBank/DDBJ databases">
        <authorList>
            <consortium name="Pathogen Informatics"/>
        </authorList>
    </citation>
    <scope>NUCLEOTIDE SEQUENCE [LARGE SCALE GENOMIC DNA]</scope>
    <source>
        <strain evidence="3 4">NCTC7982</strain>
    </source>
</reference>
<proteinExistence type="predicted"/>
<accession>A0A9X9SHW1</accession>
<protein>
    <submittedName>
        <fullName evidence="3">Reverse transcriptase (RNA-dependent DNA polymerase)</fullName>
    </submittedName>
</protein>
<gene>
    <name evidence="3" type="ORF">NCTC7982_00445</name>
</gene>
<keyword evidence="1" id="KW-0472">Membrane</keyword>
<dbReference type="Proteomes" id="UP000373301">
    <property type="component" value="Unassembled WGS sequence"/>
</dbReference>
<keyword evidence="3" id="KW-0808">Transferase</keyword>
<evidence type="ECO:0000313" key="4">
    <source>
        <dbReference type="Proteomes" id="UP000373301"/>
    </source>
</evidence>
<dbReference type="CDD" id="cd01646">
    <property type="entry name" value="RT_Bac_retron_I"/>
    <property type="match status" value="1"/>
</dbReference>
<evidence type="ECO:0000313" key="3">
    <source>
        <dbReference type="EMBL" id="VTS77728.1"/>
    </source>
</evidence>
<evidence type="ECO:0000259" key="2">
    <source>
        <dbReference type="Pfam" id="PF00078"/>
    </source>
</evidence>
<evidence type="ECO:0000256" key="1">
    <source>
        <dbReference type="SAM" id="Phobius"/>
    </source>
</evidence>
<keyword evidence="3" id="KW-0695">RNA-directed DNA polymerase</keyword>